<reference evidence="1" key="1">
    <citation type="journal article" date="2023" name="Microbiol Resour">
        <title>Genome Sequences of Rhodoplanes serenus and Two Thermotolerant Strains, Rhodoplanes tepidamans and 'Rhodoplanes cryptolactis,' Further Refine the Genus.</title>
        <authorList>
            <person name="Rayyan A.A."/>
            <person name="Kyndt J.A."/>
        </authorList>
    </citation>
    <scope>NUCLEOTIDE SEQUENCE</scope>
    <source>
        <strain evidence="1">DSM 9987</strain>
    </source>
</reference>
<sequence>MILSNNHVLANENDAEAGDAILQPGAYDGGHRPGDVVAKLTRFVKLKPRTANVMDAAVAEVRRAIAVDPLDYHDLGRLAGPRVAPLLPGVEVAKLGRTTGTTRGRVTAIELDNVVVDYDAGALSFDDQIEIESTGRGPFSAGGDSGSLILDRDGRGCALLFAGSDTGGTNGRGLTYANPIGPVLRKLAIELASP</sequence>
<gene>
    <name evidence="1" type="ORF">PQJ73_21610</name>
</gene>
<comment type="caution">
    <text evidence="1">The sequence shown here is derived from an EMBL/GenBank/DDBJ whole genome shotgun (WGS) entry which is preliminary data.</text>
</comment>
<evidence type="ECO:0000313" key="1">
    <source>
        <dbReference type="EMBL" id="MDC7788293.1"/>
    </source>
</evidence>
<dbReference type="SUPFAM" id="SSF50494">
    <property type="entry name" value="Trypsin-like serine proteases"/>
    <property type="match status" value="1"/>
</dbReference>
<dbReference type="EMBL" id="JAQQLI010000041">
    <property type="protein sequence ID" value="MDC7788293.1"/>
    <property type="molecule type" value="Genomic_DNA"/>
</dbReference>
<name>A0ABT5JF32_RHOTP</name>
<protein>
    <recommendedName>
        <fullName evidence="3">Serine protease</fullName>
    </recommendedName>
</protein>
<organism evidence="1 2">
    <name type="scientific">Rhodoplanes tepidamans</name>
    <name type="common">Rhodoplanes cryptolactis</name>
    <dbReference type="NCBI Taxonomy" id="200616"/>
    <lineage>
        <taxon>Bacteria</taxon>
        <taxon>Pseudomonadati</taxon>
        <taxon>Pseudomonadota</taxon>
        <taxon>Alphaproteobacteria</taxon>
        <taxon>Hyphomicrobiales</taxon>
        <taxon>Nitrobacteraceae</taxon>
        <taxon>Rhodoplanes</taxon>
    </lineage>
</organism>
<dbReference type="InterPro" id="IPR009003">
    <property type="entry name" value="Peptidase_S1_PA"/>
</dbReference>
<evidence type="ECO:0008006" key="3">
    <source>
        <dbReference type="Google" id="ProtNLM"/>
    </source>
</evidence>
<dbReference type="Gene3D" id="2.40.10.10">
    <property type="entry name" value="Trypsin-like serine proteases"/>
    <property type="match status" value="1"/>
</dbReference>
<keyword evidence="2" id="KW-1185">Reference proteome</keyword>
<dbReference type="Proteomes" id="UP001165652">
    <property type="component" value="Unassembled WGS sequence"/>
</dbReference>
<dbReference type="InterPro" id="IPR043504">
    <property type="entry name" value="Peptidase_S1_PA_chymotrypsin"/>
</dbReference>
<evidence type="ECO:0000313" key="2">
    <source>
        <dbReference type="Proteomes" id="UP001165652"/>
    </source>
</evidence>
<accession>A0ABT5JF32</accession>
<dbReference type="RefSeq" id="WP_272840487.1">
    <property type="nucleotide sequence ID" value="NZ_JAUSUJ010000009.1"/>
</dbReference>
<proteinExistence type="predicted"/>
<reference evidence="1" key="2">
    <citation type="submission" date="2023-02" db="EMBL/GenBank/DDBJ databases">
        <authorList>
            <person name="Rayyan A."/>
            <person name="Meyer T."/>
            <person name="Kyndt J.A."/>
        </authorList>
    </citation>
    <scope>NUCLEOTIDE SEQUENCE</scope>
    <source>
        <strain evidence="1">DSM 9987</strain>
    </source>
</reference>